<accession>A0A6J8DKY6</accession>
<evidence type="ECO:0000313" key="2">
    <source>
        <dbReference type="Proteomes" id="UP000507470"/>
    </source>
</evidence>
<gene>
    <name evidence="1" type="ORF">MCOR_42135</name>
</gene>
<reference evidence="1 2" key="1">
    <citation type="submission" date="2020-06" db="EMBL/GenBank/DDBJ databases">
        <authorList>
            <person name="Li R."/>
            <person name="Bekaert M."/>
        </authorList>
    </citation>
    <scope>NUCLEOTIDE SEQUENCE [LARGE SCALE GENOMIC DNA]</scope>
    <source>
        <strain evidence="2">wild</strain>
    </source>
</reference>
<name>A0A6J8DKY6_MYTCO</name>
<organism evidence="1 2">
    <name type="scientific">Mytilus coruscus</name>
    <name type="common">Sea mussel</name>
    <dbReference type="NCBI Taxonomy" id="42192"/>
    <lineage>
        <taxon>Eukaryota</taxon>
        <taxon>Metazoa</taxon>
        <taxon>Spiralia</taxon>
        <taxon>Lophotrochozoa</taxon>
        <taxon>Mollusca</taxon>
        <taxon>Bivalvia</taxon>
        <taxon>Autobranchia</taxon>
        <taxon>Pteriomorphia</taxon>
        <taxon>Mytilida</taxon>
        <taxon>Mytiloidea</taxon>
        <taxon>Mytilidae</taxon>
        <taxon>Mytilinae</taxon>
        <taxon>Mytilus</taxon>
    </lineage>
</organism>
<dbReference type="Proteomes" id="UP000507470">
    <property type="component" value="Unassembled WGS sequence"/>
</dbReference>
<evidence type="ECO:0000313" key="1">
    <source>
        <dbReference type="EMBL" id="CAC5408769.1"/>
    </source>
</evidence>
<dbReference type="EMBL" id="CACVKT020007606">
    <property type="protein sequence ID" value="CAC5408769.1"/>
    <property type="molecule type" value="Genomic_DNA"/>
</dbReference>
<proteinExistence type="predicted"/>
<dbReference type="OrthoDB" id="6118450at2759"/>
<sequence length="191" mass="21741">MATDIFGDVDRNADMEDFISIIIFVSVLQSMLLNGKSYDLKCSSNASWKIRAKIECNSTLKYYCLYNNVEGKYVEGCTGPDWDRKGSKRIFSGSFTREDCIHKRFQPFIFWTNGSLSDCVLAKSKCSEEGQLVYKDESANDDRACRCDHKKSYSFIKKPRNVCYCIPTEEDCSCYVKSCPINQTISAGISF</sequence>
<keyword evidence="2" id="KW-1185">Reference proteome</keyword>
<dbReference type="AlphaFoldDB" id="A0A6J8DKY6"/>
<protein>
    <submittedName>
        <fullName evidence="1">Uncharacterized protein</fullName>
    </submittedName>
</protein>